<feature type="region of interest" description="Disordered" evidence="7">
    <location>
        <begin position="228"/>
        <end position="262"/>
    </location>
</feature>
<dbReference type="EMBL" id="JAZGQO010000011">
    <property type="protein sequence ID" value="KAK6174221.1"/>
    <property type="molecule type" value="Genomic_DNA"/>
</dbReference>
<keyword evidence="6" id="KW-0175">Coiled coil</keyword>
<dbReference type="GO" id="GO:0008270">
    <property type="term" value="F:zinc ion binding"/>
    <property type="evidence" value="ECO:0007669"/>
    <property type="project" value="UniProtKB-KW"/>
</dbReference>
<sequence length="447" mass="49960">MVRSCCAENCVNRDSPENKKKGITFHCIPKAPERRLKWLLAINRRDPTTNKLWEPKNSFVALCSEHFKPEEFFFSRHAAYKHLDPDSVPSIFFSNKKPKRKKKDSHTSAKRVPQDDVIAAASSTTPTKTQSAKSDHSYTDTALTMHQSTISDHAGTTLKDNQNTRSNNTGANLNKTQGPKSDHTSTGFVQRKKSDHTSAGPNKGQLTKAGHSYTSATLTKTLSTISSHLSTSPTVDQSTKCDHSYTSKNQSTKSKQSTALKDNQSITKTDNIVITTMEKHILNSDLTDSTLTDSTNSDNYNTNVTQNMIQWTGTALKDNQSSNSDHSCVALTDNLSTNSVCNCEILTNNQSANSDHTVTALTNYQSTKSYRNIATQTKDPNAKADHSYTCSMDEFKTKYQDMRRQLEETKQELSNSNRREKRAKIAIGRILSQLVIPVRRKRKLVKK</sequence>
<dbReference type="Proteomes" id="UP001347796">
    <property type="component" value="Unassembled WGS sequence"/>
</dbReference>
<evidence type="ECO:0000256" key="5">
    <source>
        <dbReference type="PROSITE-ProRule" id="PRU00309"/>
    </source>
</evidence>
<dbReference type="GO" id="GO:0006355">
    <property type="term" value="P:regulation of DNA-templated transcription"/>
    <property type="evidence" value="ECO:0007669"/>
    <property type="project" value="TreeGrafter"/>
</dbReference>
<feature type="compositionally biased region" description="Polar residues" evidence="7">
    <location>
        <begin position="121"/>
        <end position="132"/>
    </location>
</feature>
<evidence type="ECO:0000256" key="2">
    <source>
        <dbReference type="ARBA" id="ARBA00022771"/>
    </source>
</evidence>
<dbReference type="SUPFAM" id="SSF57716">
    <property type="entry name" value="Glucocorticoid receptor-like (DNA-binding domain)"/>
    <property type="match status" value="1"/>
</dbReference>
<dbReference type="InterPro" id="IPR006612">
    <property type="entry name" value="THAP_Znf"/>
</dbReference>
<gene>
    <name evidence="9" type="ORF">SNE40_017540</name>
</gene>
<dbReference type="PANTHER" id="PTHR47502:SF1">
    <property type="entry name" value="THAP DOMAIN-CONTAINING PROTEIN 7"/>
    <property type="match status" value="1"/>
</dbReference>
<keyword evidence="4 5" id="KW-0238">DNA-binding</keyword>
<dbReference type="SMART" id="SM00980">
    <property type="entry name" value="THAP"/>
    <property type="match status" value="1"/>
</dbReference>
<feature type="compositionally biased region" description="Polar residues" evidence="7">
    <location>
        <begin position="158"/>
        <end position="188"/>
    </location>
</feature>
<evidence type="ECO:0000259" key="8">
    <source>
        <dbReference type="PROSITE" id="PS50950"/>
    </source>
</evidence>
<dbReference type="GO" id="GO:0005634">
    <property type="term" value="C:nucleus"/>
    <property type="evidence" value="ECO:0007669"/>
    <property type="project" value="TreeGrafter"/>
</dbReference>
<evidence type="ECO:0000256" key="3">
    <source>
        <dbReference type="ARBA" id="ARBA00022833"/>
    </source>
</evidence>
<feature type="region of interest" description="Disordered" evidence="7">
    <location>
        <begin position="154"/>
        <end position="211"/>
    </location>
</feature>
<feature type="domain" description="THAP-type" evidence="8">
    <location>
        <begin position="1"/>
        <end position="92"/>
    </location>
</feature>
<evidence type="ECO:0000313" key="9">
    <source>
        <dbReference type="EMBL" id="KAK6174221.1"/>
    </source>
</evidence>
<dbReference type="AlphaFoldDB" id="A0AAN8PM38"/>
<name>A0AAN8PM38_PATCE</name>
<evidence type="ECO:0000256" key="4">
    <source>
        <dbReference type="ARBA" id="ARBA00023125"/>
    </source>
</evidence>
<feature type="coiled-coil region" evidence="6">
    <location>
        <begin position="392"/>
        <end position="426"/>
    </location>
</feature>
<keyword evidence="1" id="KW-0479">Metal-binding</keyword>
<feature type="compositionally biased region" description="Low complexity" evidence="7">
    <location>
        <begin position="246"/>
        <end position="258"/>
    </location>
</feature>
<dbReference type="GO" id="GO:0003677">
    <property type="term" value="F:DNA binding"/>
    <property type="evidence" value="ECO:0007669"/>
    <property type="project" value="UniProtKB-UniRule"/>
</dbReference>
<evidence type="ECO:0000256" key="6">
    <source>
        <dbReference type="SAM" id="Coils"/>
    </source>
</evidence>
<comment type="caution">
    <text evidence="9">The sequence shown here is derived from an EMBL/GenBank/DDBJ whole genome shotgun (WGS) entry which is preliminary data.</text>
</comment>
<evidence type="ECO:0000256" key="1">
    <source>
        <dbReference type="ARBA" id="ARBA00022723"/>
    </source>
</evidence>
<evidence type="ECO:0000313" key="10">
    <source>
        <dbReference type="Proteomes" id="UP001347796"/>
    </source>
</evidence>
<keyword evidence="10" id="KW-1185">Reference proteome</keyword>
<keyword evidence="3" id="KW-0862">Zinc</keyword>
<feature type="region of interest" description="Disordered" evidence="7">
    <location>
        <begin position="90"/>
        <end position="139"/>
    </location>
</feature>
<evidence type="ECO:0000256" key="7">
    <source>
        <dbReference type="SAM" id="MobiDB-lite"/>
    </source>
</evidence>
<dbReference type="PANTHER" id="PTHR47502">
    <property type="entry name" value="THAP DOMAIN-CONTAINING PROTEIN 7"/>
    <property type="match status" value="1"/>
</dbReference>
<dbReference type="Pfam" id="PF05485">
    <property type="entry name" value="THAP"/>
    <property type="match status" value="1"/>
</dbReference>
<organism evidence="9 10">
    <name type="scientific">Patella caerulea</name>
    <name type="common">Rayed Mediterranean limpet</name>
    <dbReference type="NCBI Taxonomy" id="87958"/>
    <lineage>
        <taxon>Eukaryota</taxon>
        <taxon>Metazoa</taxon>
        <taxon>Spiralia</taxon>
        <taxon>Lophotrochozoa</taxon>
        <taxon>Mollusca</taxon>
        <taxon>Gastropoda</taxon>
        <taxon>Patellogastropoda</taxon>
        <taxon>Patelloidea</taxon>
        <taxon>Patellidae</taxon>
        <taxon>Patella</taxon>
    </lineage>
</organism>
<dbReference type="PROSITE" id="PS50950">
    <property type="entry name" value="ZF_THAP"/>
    <property type="match status" value="1"/>
</dbReference>
<accession>A0AAN8PM38</accession>
<keyword evidence="2 5" id="KW-0863">Zinc-finger</keyword>
<proteinExistence type="predicted"/>
<dbReference type="InterPro" id="IPR026519">
    <property type="entry name" value="THAP7"/>
</dbReference>
<reference evidence="9 10" key="1">
    <citation type="submission" date="2024-01" db="EMBL/GenBank/DDBJ databases">
        <title>The genome of the rayed Mediterranean limpet Patella caerulea (Linnaeus, 1758).</title>
        <authorList>
            <person name="Anh-Thu Weber A."/>
            <person name="Halstead-Nussloch G."/>
        </authorList>
    </citation>
    <scope>NUCLEOTIDE SEQUENCE [LARGE SCALE GENOMIC DNA]</scope>
    <source>
        <strain evidence="9">AATW-2023a</strain>
        <tissue evidence="9">Whole specimen</tissue>
    </source>
</reference>
<protein>
    <recommendedName>
        <fullName evidence="8">THAP-type domain-containing protein</fullName>
    </recommendedName>
</protein>